<dbReference type="InterPro" id="IPR039928">
    <property type="entry name" value="LNK"/>
</dbReference>
<evidence type="ECO:0000313" key="2">
    <source>
        <dbReference type="Proteomes" id="UP000215914"/>
    </source>
</evidence>
<proteinExistence type="predicted"/>
<dbReference type="GO" id="GO:0006355">
    <property type="term" value="P:regulation of DNA-templated transcription"/>
    <property type="evidence" value="ECO:0007669"/>
    <property type="project" value="InterPro"/>
</dbReference>
<dbReference type="EMBL" id="MNCJ02000326">
    <property type="protein sequence ID" value="KAF5782910.1"/>
    <property type="molecule type" value="Genomic_DNA"/>
</dbReference>
<evidence type="ECO:0000313" key="1">
    <source>
        <dbReference type="EMBL" id="KAF5782910.1"/>
    </source>
</evidence>
<dbReference type="Proteomes" id="UP000215914">
    <property type="component" value="Unassembled WGS sequence"/>
</dbReference>
<dbReference type="AlphaFoldDB" id="A0A9K3HRN4"/>
<sequence>MEWYYGTGEEDLVVPKDYEKAQTIPSQESLLQWGMTSFGNSNPKKYFDSNINMTHEELYNNGGSLLWNDEADFQQFAEEEARINNMDDDIFFSLLEEDPINDSAKTHDNTILGNNVDNIEGEMVNSQYVARHGQSIGSSKYLKTHDFSPPADWANGNVSTTYQVPKYTSNENSMEAFVLNDLERVTAQFTDKTRICFRDAFYRLAESSKQPFNSCQNGESSMISDDDTLRARETEDAESNTNVIDRAVANLIFHKSDFDDTCNRHQTNYNDDAEVPLSMQELPQSTAF</sequence>
<reference evidence="1" key="1">
    <citation type="journal article" date="2017" name="Nature">
        <title>The sunflower genome provides insights into oil metabolism, flowering and Asterid evolution.</title>
        <authorList>
            <person name="Badouin H."/>
            <person name="Gouzy J."/>
            <person name="Grassa C.J."/>
            <person name="Murat F."/>
            <person name="Staton S.E."/>
            <person name="Cottret L."/>
            <person name="Lelandais-Briere C."/>
            <person name="Owens G.L."/>
            <person name="Carrere S."/>
            <person name="Mayjonade B."/>
            <person name="Legrand L."/>
            <person name="Gill N."/>
            <person name="Kane N.C."/>
            <person name="Bowers J.E."/>
            <person name="Hubner S."/>
            <person name="Bellec A."/>
            <person name="Berard A."/>
            <person name="Berges H."/>
            <person name="Blanchet N."/>
            <person name="Boniface M.C."/>
            <person name="Brunel D."/>
            <person name="Catrice O."/>
            <person name="Chaidir N."/>
            <person name="Claudel C."/>
            <person name="Donnadieu C."/>
            <person name="Faraut T."/>
            <person name="Fievet G."/>
            <person name="Helmstetter N."/>
            <person name="King M."/>
            <person name="Knapp S.J."/>
            <person name="Lai Z."/>
            <person name="Le Paslier M.C."/>
            <person name="Lippi Y."/>
            <person name="Lorenzon L."/>
            <person name="Mandel J.R."/>
            <person name="Marage G."/>
            <person name="Marchand G."/>
            <person name="Marquand E."/>
            <person name="Bret-Mestries E."/>
            <person name="Morien E."/>
            <person name="Nambeesan S."/>
            <person name="Nguyen T."/>
            <person name="Pegot-Espagnet P."/>
            <person name="Pouilly N."/>
            <person name="Raftis F."/>
            <person name="Sallet E."/>
            <person name="Schiex T."/>
            <person name="Thomas J."/>
            <person name="Vandecasteele C."/>
            <person name="Vares D."/>
            <person name="Vear F."/>
            <person name="Vautrin S."/>
            <person name="Crespi M."/>
            <person name="Mangin B."/>
            <person name="Burke J.M."/>
            <person name="Salse J."/>
            <person name="Munos S."/>
            <person name="Vincourt P."/>
            <person name="Rieseberg L.H."/>
            <person name="Langlade N.B."/>
        </authorList>
    </citation>
    <scope>NUCLEOTIDE SEQUENCE</scope>
    <source>
        <tissue evidence="1">Leaves</tissue>
    </source>
</reference>
<dbReference type="PANTHER" id="PTHR33334">
    <property type="entry name" value="PROTEIN LNK1"/>
    <property type="match status" value="1"/>
</dbReference>
<protein>
    <submittedName>
        <fullName evidence="1">LNK family protein</fullName>
    </submittedName>
</protein>
<name>A0A9K3HRN4_HELAN</name>
<comment type="caution">
    <text evidence="1">The sequence shown here is derived from an EMBL/GenBank/DDBJ whole genome shotgun (WGS) entry which is preliminary data.</text>
</comment>
<dbReference type="PANTHER" id="PTHR33334:SF10">
    <property type="entry name" value="PROTEIN LNK4"/>
    <property type="match status" value="1"/>
</dbReference>
<organism evidence="1 2">
    <name type="scientific">Helianthus annuus</name>
    <name type="common">Common sunflower</name>
    <dbReference type="NCBI Taxonomy" id="4232"/>
    <lineage>
        <taxon>Eukaryota</taxon>
        <taxon>Viridiplantae</taxon>
        <taxon>Streptophyta</taxon>
        <taxon>Embryophyta</taxon>
        <taxon>Tracheophyta</taxon>
        <taxon>Spermatophyta</taxon>
        <taxon>Magnoliopsida</taxon>
        <taxon>eudicotyledons</taxon>
        <taxon>Gunneridae</taxon>
        <taxon>Pentapetalae</taxon>
        <taxon>asterids</taxon>
        <taxon>campanulids</taxon>
        <taxon>Asterales</taxon>
        <taxon>Asteraceae</taxon>
        <taxon>Asteroideae</taxon>
        <taxon>Heliantheae alliance</taxon>
        <taxon>Heliantheae</taxon>
        <taxon>Helianthus</taxon>
    </lineage>
</organism>
<keyword evidence="2" id="KW-1185">Reference proteome</keyword>
<dbReference type="Gramene" id="mRNA:HanXRQr2_Chr11g0501821">
    <property type="protein sequence ID" value="mRNA:HanXRQr2_Chr11g0501821"/>
    <property type="gene ID" value="HanXRQr2_Chr11g0501821"/>
</dbReference>
<reference evidence="1" key="2">
    <citation type="submission" date="2020-06" db="EMBL/GenBank/DDBJ databases">
        <title>Helianthus annuus Genome sequencing and assembly Release 2.</title>
        <authorList>
            <person name="Gouzy J."/>
            <person name="Langlade N."/>
            <person name="Munos S."/>
        </authorList>
    </citation>
    <scope>NUCLEOTIDE SEQUENCE</scope>
    <source>
        <tissue evidence="1">Leaves</tissue>
    </source>
</reference>
<accession>A0A9K3HRN4</accession>
<gene>
    <name evidence="1" type="ORF">HanXRQr2_Chr11g0501821</name>
</gene>
<dbReference type="GO" id="GO:0007623">
    <property type="term" value="P:circadian rhythm"/>
    <property type="evidence" value="ECO:0007669"/>
    <property type="project" value="InterPro"/>
</dbReference>